<dbReference type="GO" id="GO:0006508">
    <property type="term" value="P:proteolysis"/>
    <property type="evidence" value="ECO:0007669"/>
    <property type="project" value="UniProtKB-KW"/>
</dbReference>
<dbReference type="Pfam" id="PF02148">
    <property type="entry name" value="zf-UBP"/>
    <property type="match status" value="1"/>
</dbReference>
<dbReference type="AlphaFoldDB" id="A0A8C8DDI8"/>
<dbReference type="GO" id="GO:0005634">
    <property type="term" value="C:nucleus"/>
    <property type="evidence" value="ECO:0007669"/>
    <property type="project" value="UniProtKB-SubCell"/>
</dbReference>
<protein>
    <recommendedName>
        <fullName evidence="12">Ubiquitin carboxyl-terminal hydrolase</fullName>
        <ecNumber evidence="12">3.4.19.12</ecNumber>
    </recommendedName>
</protein>
<dbReference type="InterPro" id="IPR001607">
    <property type="entry name" value="Znf_UBP"/>
</dbReference>
<evidence type="ECO:0000259" key="15">
    <source>
        <dbReference type="PROSITE" id="PS50271"/>
    </source>
</evidence>
<dbReference type="SUPFAM" id="SSF57850">
    <property type="entry name" value="RING/U-box"/>
    <property type="match status" value="1"/>
</dbReference>
<evidence type="ECO:0000256" key="10">
    <source>
        <dbReference type="ARBA" id="ARBA00023242"/>
    </source>
</evidence>
<evidence type="ECO:0000256" key="11">
    <source>
        <dbReference type="PROSITE-ProRule" id="PRU00502"/>
    </source>
</evidence>
<name>A0A8C8DDI8_ONCTS</name>
<proteinExistence type="inferred from homology"/>
<evidence type="ECO:0000256" key="12">
    <source>
        <dbReference type="RuleBase" id="RU366025"/>
    </source>
</evidence>
<dbReference type="Ensembl" id="ENSOTST00005023179.2">
    <property type="protein sequence ID" value="ENSOTSP00005021344.2"/>
    <property type="gene ID" value="ENSOTSG00005010279.2"/>
</dbReference>
<organism evidence="16 17">
    <name type="scientific">Oncorhynchus tshawytscha</name>
    <name type="common">Chinook salmon</name>
    <name type="synonym">Salmo tshawytscha</name>
    <dbReference type="NCBI Taxonomy" id="74940"/>
    <lineage>
        <taxon>Eukaryota</taxon>
        <taxon>Metazoa</taxon>
        <taxon>Chordata</taxon>
        <taxon>Craniata</taxon>
        <taxon>Vertebrata</taxon>
        <taxon>Euteleostomi</taxon>
        <taxon>Actinopterygii</taxon>
        <taxon>Neopterygii</taxon>
        <taxon>Teleostei</taxon>
        <taxon>Protacanthopterygii</taxon>
        <taxon>Salmoniformes</taxon>
        <taxon>Salmonidae</taxon>
        <taxon>Salmoninae</taxon>
        <taxon>Oncorhynchus</taxon>
    </lineage>
</organism>
<dbReference type="Gene3D" id="3.90.70.10">
    <property type="entry name" value="Cysteine proteinases"/>
    <property type="match status" value="1"/>
</dbReference>
<dbReference type="GO" id="GO:0008270">
    <property type="term" value="F:zinc ion binding"/>
    <property type="evidence" value="ECO:0007669"/>
    <property type="project" value="UniProtKB-KW"/>
</dbReference>
<evidence type="ECO:0000256" key="9">
    <source>
        <dbReference type="ARBA" id="ARBA00022833"/>
    </source>
</evidence>
<keyword evidence="10" id="KW-0539">Nucleus</keyword>
<evidence type="ECO:0000256" key="6">
    <source>
        <dbReference type="ARBA" id="ARBA00022786"/>
    </source>
</evidence>
<reference evidence="16" key="1">
    <citation type="submission" date="2025-08" db="UniProtKB">
        <authorList>
            <consortium name="Ensembl"/>
        </authorList>
    </citation>
    <scope>IDENTIFICATION</scope>
</reference>
<dbReference type="FunFam" id="3.30.40.10:FF:000067">
    <property type="entry name" value="Ubiquitinyl hydrolase 1"/>
    <property type="match status" value="1"/>
</dbReference>
<dbReference type="GeneTree" id="ENSGT00940000160526"/>
<reference evidence="16" key="2">
    <citation type="submission" date="2025-09" db="UniProtKB">
        <authorList>
            <consortium name="Ensembl"/>
        </authorList>
    </citation>
    <scope>IDENTIFICATION</scope>
</reference>
<dbReference type="PROSITE" id="PS50271">
    <property type="entry name" value="ZF_UBP"/>
    <property type="match status" value="1"/>
</dbReference>
<keyword evidence="5 11" id="KW-0863">Zinc-finger</keyword>
<dbReference type="PROSITE" id="PS00973">
    <property type="entry name" value="USP_2"/>
    <property type="match status" value="1"/>
</dbReference>
<evidence type="ECO:0000313" key="16">
    <source>
        <dbReference type="Ensembl" id="ENSOTSP00005021344.2"/>
    </source>
</evidence>
<feature type="region of interest" description="Disordered" evidence="13">
    <location>
        <begin position="187"/>
        <end position="273"/>
    </location>
</feature>
<evidence type="ECO:0000256" key="2">
    <source>
        <dbReference type="ARBA" id="ARBA00004123"/>
    </source>
</evidence>
<comment type="subcellular location">
    <subcellularLocation>
        <location evidence="2">Nucleus</location>
    </subcellularLocation>
</comment>
<keyword evidence="7 12" id="KW-0378">Hydrolase</keyword>
<dbReference type="GO" id="GO:0004843">
    <property type="term" value="F:cysteine-type deubiquitinase activity"/>
    <property type="evidence" value="ECO:0007669"/>
    <property type="project" value="UniProtKB-UniRule"/>
</dbReference>
<dbReference type="PANTHER" id="PTHR21646">
    <property type="entry name" value="UBIQUITIN CARBOXYL-TERMINAL HYDROLASE"/>
    <property type="match status" value="1"/>
</dbReference>
<sequence length="693" mass="78632">MDRCKHVGRLRLAPDHSILNPQKWHCVDCNTTESVWACLGCAHVACGRYIEEHALQHFLQHHHPLAIEVNELYVFCYLCDDYVLNDNATGDLKLLRSTLSAIQSQRYEVTTRSGRILRSASAPPDAPQPCGSSELQLRDEDRMFTALWHRRRALMGRVFHTWFSLTEGGKRREEEERQREEEERRRKELRERRKTLKRQLQEALESAPPRKSHRLRRASQRAAAAAAAVTPCSTRTRTHSTTYTSQTPLAPQPRTRSPGDSPLKRRPTVTPGVTGLRNLGNTCYMNSILQVLSHLHIFRECFLRLDLTQALELLASAVHGQLVVPSPGGPVSSFTLAQRRGPQVGAGLSGGASRARSMELIQPKEPSSKHISLCHELHTLFQVMWSGKWALVSPFAMLHSVWQLIPAFRGYAQQDAQEFLCELLDKVQHELESTGTHTPPAGVSTGQRHLIKQVLSIVNTIFHGQLLSQVTCLACDHRSNTVEPFWDLSLEFPERYHSNSRESAAQVSCQLTEMLAKFTETEALEGNIYACDQCNSKRRRFSSKPVILTEAQKQLMVHKLPQVLRLHLKRFRWSGRNHREKIGVHVSFDQLLNMEPYCCRDPSPKGSPYSSPAPAGSPTPKHFLYELSAVVMHHGKGFGSGHYTAYCYNKEGRFWVHCNDSKLNVCSVEEVCGAQAYILFYTQRFTQDKDRPL</sequence>
<dbReference type="PANTHER" id="PTHR21646:SF5">
    <property type="entry name" value="UBIQUITIN CARBOXYL-TERMINAL HYDROLASE-RELATED"/>
    <property type="match status" value="1"/>
</dbReference>
<comment type="catalytic activity">
    <reaction evidence="1 12">
        <text>Thiol-dependent hydrolysis of ester, thioester, amide, peptide and isopeptide bonds formed by the C-terminal Gly of ubiquitin (a 76-residue protein attached to proteins as an intracellular targeting signal).</text>
        <dbReference type="EC" id="3.4.19.12"/>
    </reaction>
</comment>
<dbReference type="InterPro" id="IPR013083">
    <property type="entry name" value="Znf_RING/FYVE/PHD"/>
</dbReference>
<dbReference type="PROSITE" id="PS50235">
    <property type="entry name" value="USP_3"/>
    <property type="match status" value="1"/>
</dbReference>
<keyword evidence="8 12" id="KW-0788">Thiol protease</keyword>
<evidence type="ECO:0000256" key="1">
    <source>
        <dbReference type="ARBA" id="ARBA00000707"/>
    </source>
</evidence>
<gene>
    <name evidence="16" type="primary">USP44</name>
</gene>
<dbReference type="InterPro" id="IPR038765">
    <property type="entry name" value="Papain-like_cys_pep_sf"/>
</dbReference>
<dbReference type="InterPro" id="IPR001394">
    <property type="entry name" value="Peptidase_C19_UCH"/>
</dbReference>
<keyword evidence="3 12" id="KW-0645">Protease</keyword>
<dbReference type="InterPro" id="IPR018200">
    <property type="entry name" value="USP_CS"/>
</dbReference>
<feature type="compositionally biased region" description="Basic residues" evidence="13">
    <location>
        <begin position="210"/>
        <end position="219"/>
    </location>
</feature>
<feature type="domain" description="USP" evidence="14">
    <location>
        <begin position="274"/>
        <end position="684"/>
    </location>
</feature>
<evidence type="ECO:0000256" key="13">
    <source>
        <dbReference type="SAM" id="MobiDB-lite"/>
    </source>
</evidence>
<dbReference type="Proteomes" id="UP000694402">
    <property type="component" value="Unassembled WGS sequence"/>
</dbReference>
<dbReference type="EC" id="3.4.19.12" evidence="12"/>
<evidence type="ECO:0000259" key="14">
    <source>
        <dbReference type="PROSITE" id="PS50235"/>
    </source>
</evidence>
<evidence type="ECO:0000313" key="17">
    <source>
        <dbReference type="Proteomes" id="UP000694402"/>
    </source>
</evidence>
<evidence type="ECO:0000256" key="7">
    <source>
        <dbReference type="ARBA" id="ARBA00022801"/>
    </source>
</evidence>
<dbReference type="Pfam" id="PF00443">
    <property type="entry name" value="UCH"/>
    <property type="match status" value="1"/>
</dbReference>
<dbReference type="Gene3D" id="3.30.40.10">
    <property type="entry name" value="Zinc/RING finger domain, C3HC4 (zinc finger)"/>
    <property type="match status" value="1"/>
</dbReference>
<evidence type="ECO:0000256" key="4">
    <source>
        <dbReference type="ARBA" id="ARBA00022723"/>
    </source>
</evidence>
<evidence type="ECO:0000256" key="5">
    <source>
        <dbReference type="ARBA" id="ARBA00022771"/>
    </source>
</evidence>
<dbReference type="InterPro" id="IPR028889">
    <property type="entry name" value="USP"/>
</dbReference>
<keyword evidence="9" id="KW-0862">Zinc</keyword>
<dbReference type="InterPro" id="IPR050185">
    <property type="entry name" value="Ub_carboxyl-term_hydrolase"/>
</dbReference>
<dbReference type="PROSITE" id="PS00972">
    <property type="entry name" value="USP_1"/>
    <property type="match status" value="1"/>
</dbReference>
<evidence type="ECO:0000256" key="8">
    <source>
        <dbReference type="ARBA" id="ARBA00022807"/>
    </source>
</evidence>
<keyword evidence="6 12" id="KW-0833">Ubl conjugation pathway</keyword>
<evidence type="ECO:0000256" key="3">
    <source>
        <dbReference type="ARBA" id="ARBA00022670"/>
    </source>
</evidence>
<dbReference type="SUPFAM" id="SSF54001">
    <property type="entry name" value="Cysteine proteinases"/>
    <property type="match status" value="1"/>
</dbReference>
<keyword evidence="4" id="KW-0479">Metal-binding</keyword>
<accession>A0A8C8DDI8</accession>
<keyword evidence="17" id="KW-1185">Reference proteome</keyword>
<comment type="similarity">
    <text evidence="12">Belongs to the peptidase C19 family.</text>
</comment>
<feature type="compositionally biased region" description="Low complexity" evidence="13">
    <location>
        <begin position="220"/>
        <end position="247"/>
    </location>
</feature>
<dbReference type="GO" id="GO:0016579">
    <property type="term" value="P:protein deubiquitination"/>
    <property type="evidence" value="ECO:0007669"/>
    <property type="project" value="InterPro"/>
</dbReference>
<dbReference type="SMART" id="SM00290">
    <property type="entry name" value="ZnF_UBP"/>
    <property type="match status" value="1"/>
</dbReference>
<feature type="domain" description="UBP-type" evidence="15">
    <location>
        <begin position="2"/>
        <end position="99"/>
    </location>
</feature>